<keyword evidence="7 20" id="KW-0285">Flavoprotein</keyword>
<comment type="function">
    <text evidence="12">Catalyzes the single-oxidation or sequential double oxidation reaction of carbohydrates primarily at carbon-2 and/or carbon-3 with the concomitant reduction of the flavin. The enzyme exhibits a broad sugar substrate specificity, oxidizing different aldopyranoses to the corresponding C-1, C-2, C-3 or C-1,2, C-2,3 and C-3,4 (di)dehydro sugars with substrate-specific regioselectivity. Accepts only a narrow range of electron acceptors such as substituted benzoquinones and complexed metal ions and reacts extremely slowly with O(2) as acceptor. May play a role in the natural recycling of plant matter by oxidizing all major monosaccharides in lignocellulose and by reducing quinone compounds or reactive radical species generated during lignin depolymerization.</text>
</comment>
<dbReference type="InterPro" id="IPR027424">
    <property type="entry name" value="Glucose_Oxidase_domain_2"/>
</dbReference>
<keyword evidence="10" id="KW-0560">Oxidoreductase</keyword>
<evidence type="ECO:0000256" key="9">
    <source>
        <dbReference type="ARBA" id="ARBA00022827"/>
    </source>
</evidence>
<dbReference type="PIRSF" id="PIRSF000137">
    <property type="entry name" value="Alcohol_oxidase"/>
    <property type="match status" value="1"/>
</dbReference>
<evidence type="ECO:0000256" key="8">
    <source>
        <dbReference type="ARBA" id="ARBA00022729"/>
    </source>
</evidence>
<proteinExistence type="inferred from homology"/>
<evidence type="ECO:0000313" key="22">
    <source>
        <dbReference type="EMBL" id="PPR05909.1"/>
    </source>
</evidence>
<dbReference type="Pfam" id="PF05199">
    <property type="entry name" value="GMC_oxred_C"/>
    <property type="match status" value="1"/>
</dbReference>
<comment type="caution">
    <text evidence="22">The sequence shown here is derived from an EMBL/GenBank/DDBJ whole genome shotgun (WGS) entry which is preliminary data.</text>
</comment>
<evidence type="ECO:0000256" key="19">
    <source>
        <dbReference type="PIRSR" id="PIRSR000137-2"/>
    </source>
</evidence>
<evidence type="ECO:0000256" key="14">
    <source>
        <dbReference type="ARBA" id="ARBA00034010"/>
    </source>
</evidence>
<evidence type="ECO:0000256" key="15">
    <source>
        <dbReference type="ARBA" id="ARBA00034029"/>
    </source>
</evidence>
<evidence type="ECO:0000256" key="12">
    <source>
        <dbReference type="ARBA" id="ARBA00024699"/>
    </source>
</evidence>
<comment type="cofactor">
    <cofactor evidence="1 19">
        <name>FAD</name>
        <dbReference type="ChEBI" id="CHEBI:57692"/>
    </cofactor>
</comment>
<feature type="active site" description="Proton donor" evidence="18">
    <location>
        <position position="641"/>
    </location>
</feature>
<evidence type="ECO:0000256" key="5">
    <source>
        <dbReference type="ARBA" id="ARBA00013177"/>
    </source>
</evidence>
<keyword evidence="11" id="KW-0325">Glycoprotein</keyword>
<keyword evidence="23" id="KW-1185">Reference proteome</keyword>
<dbReference type="InterPro" id="IPR012132">
    <property type="entry name" value="GMC_OxRdtase"/>
</dbReference>
<comment type="subunit">
    <text evidence="4">Monomer.</text>
</comment>
<evidence type="ECO:0000259" key="21">
    <source>
        <dbReference type="PROSITE" id="PS00623"/>
    </source>
</evidence>
<evidence type="ECO:0000256" key="2">
    <source>
        <dbReference type="ARBA" id="ARBA00004613"/>
    </source>
</evidence>
<dbReference type="PANTHER" id="PTHR11552:SF201">
    <property type="entry name" value="GLUCOSE-METHANOL-CHOLINE OXIDOREDUCTASE N-TERMINAL DOMAIN-CONTAINING PROTEIN"/>
    <property type="match status" value="1"/>
</dbReference>
<evidence type="ECO:0000256" key="4">
    <source>
        <dbReference type="ARBA" id="ARBA00011245"/>
    </source>
</evidence>
<dbReference type="PROSITE" id="PS00623">
    <property type="entry name" value="GMC_OXRED_1"/>
    <property type="match status" value="1"/>
</dbReference>
<dbReference type="Proteomes" id="UP000284706">
    <property type="component" value="Unassembled WGS sequence"/>
</dbReference>
<comment type="catalytic activity">
    <reaction evidence="14">
        <text>pyranose + acceptor = pyranos-2,3-diulose + reduced acceptor.</text>
        <dbReference type="EC" id="1.1.99.29"/>
    </reaction>
</comment>
<evidence type="ECO:0000256" key="20">
    <source>
        <dbReference type="RuleBase" id="RU003968"/>
    </source>
</evidence>
<comment type="subcellular location">
    <subcellularLocation>
        <location evidence="2">Secreted</location>
    </subcellularLocation>
</comment>
<name>A0A409YSG1_9AGAR</name>
<evidence type="ECO:0000256" key="6">
    <source>
        <dbReference type="ARBA" id="ARBA00022525"/>
    </source>
</evidence>
<dbReference type="AlphaFoldDB" id="A0A409YSG1"/>
<dbReference type="GO" id="GO:0050660">
    <property type="term" value="F:flavin adenine dinucleotide binding"/>
    <property type="evidence" value="ECO:0007669"/>
    <property type="project" value="InterPro"/>
</dbReference>
<evidence type="ECO:0000256" key="16">
    <source>
        <dbReference type="ARBA" id="ARBA00034050"/>
    </source>
</evidence>
<keyword evidence="9 19" id="KW-0274">FAD</keyword>
<dbReference type="InterPro" id="IPR036188">
    <property type="entry name" value="FAD/NAD-bd_sf"/>
</dbReference>
<evidence type="ECO:0000313" key="23">
    <source>
        <dbReference type="Proteomes" id="UP000284706"/>
    </source>
</evidence>
<dbReference type="InterPro" id="IPR000172">
    <property type="entry name" value="GMC_OxRdtase_N"/>
</dbReference>
<dbReference type="Gene3D" id="3.50.50.60">
    <property type="entry name" value="FAD/NAD(P)-binding domain"/>
    <property type="match status" value="2"/>
</dbReference>
<dbReference type="EC" id="1.1.99.29" evidence="5"/>
<feature type="binding site" evidence="19">
    <location>
        <begin position="147"/>
        <end position="150"/>
    </location>
    <ligand>
        <name>FAD</name>
        <dbReference type="ChEBI" id="CHEBI:57692"/>
    </ligand>
</feature>
<dbReference type="PANTHER" id="PTHR11552">
    <property type="entry name" value="GLUCOSE-METHANOL-CHOLINE GMC OXIDOREDUCTASE"/>
    <property type="match status" value="1"/>
</dbReference>
<protein>
    <recommendedName>
        <fullName evidence="5">pyranose dehydrogenase (acceptor)</fullName>
        <ecNumber evidence="5">1.1.99.29</ecNumber>
    </recommendedName>
</protein>
<dbReference type="Gene3D" id="4.10.450.10">
    <property type="entry name" value="Glucose Oxidase, domain 2"/>
    <property type="match status" value="1"/>
</dbReference>
<keyword evidence="8" id="KW-0732">Signal</keyword>
<sequence length="707" mass="76803">MSISQSPKEFSETTFDYIVIGGGNAGLPLAVRLAEDPHVKVGLLEAGSVFAEDDPLITNPSMYRELSIQVLLDVERNEYHSRLDGYGGQQPSIRLELPNRSAAARRAAVVPASSVRPHLSLLSSASYLLSKISVYSGKGLGGTTLLNYMVWDRASKAEYDSFQALSSPPNTNANPNPDAELDGAQPQWDWSSLLPYFKKVEDVSAEKDVPNPFVGMSLDGAEAGVVENGHSAREASGWEGPVKLSYNALYTDVIEPIIKSFNSLGVPTNSNQFGGETEGIKNLRRTIDKDTGKRIDAASAYLKLAKDSKNLFILPNAVATKLSFSPSASSGTHTVRGVEFTVNGQKYEVSASREVVLCCGAVQTPQLLELSGTYVTSSLVSIVNQFEGLLTPPLNAMLGIGSKSLLTALGIPSIVDLPGVGENLHDHIFVPIQYLLRPGVRTFDQLRNDPAFLEKAKAEFTSSGQGWLAASDTTAIYTPLHRHLEEAEYTSFLDSLHRWFAEARDKNELSPLQIAQYQIQSKWLEENSTPNLETIVFSKGVIAPEEGKAYFTMLTGLQQPFSRGSVHIASADPLQPPKIDPNYLANDFDTELLVAGFQFMEKAADVSYLKEIIEAQTVPPVPLSREQLKGFIQQAVSSGGHLMGTAPIARRDLGGVVDNKLKVYGTSNLRIVDASVIPIPIATHLQATIYAIAERAADMIKDDLKHK</sequence>
<evidence type="ECO:0000256" key="1">
    <source>
        <dbReference type="ARBA" id="ARBA00001974"/>
    </source>
</evidence>
<evidence type="ECO:0000256" key="17">
    <source>
        <dbReference type="ARBA" id="ARBA00034059"/>
    </source>
</evidence>
<dbReference type="Pfam" id="PF00732">
    <property type="entry name" value="GMC_oxred_N"/>
    <property type="match status" value="1"/>
</dbReference>
<dbReference type="SUPFAM" id="SSF51905">
    <property type="entry name" value="FAD/NAD(P)-binding domain"/>
    <property type="match status" value="1"/>
</dbReference>
<feature type="domain" description="Glucose-methanol-choline oxidoreductase N-terminal" evidence="21">
    <location>
        <begin position="137"/>
        <end position="160"/>
    </location>
</feature>
<feature type="binding site" evidence="19">
    <location>
        <position position="143"/>
    </location>
    <ligand>
        <name>FAD</name>
        <dbReference type="ChEBI" id="CHEBI:57692"/>
    </ligand>
</feature>
<dbReference type="OrthoDB" id="269227at2759"/>
<keyword evidence="6" id="KW-0964">Secreted</keyword>
<dbReference type="STRING" id="231916.A0A409YSG1"/>
<evidence type="ECO:0000256" key="10">
    <source>
        <dbReference type="ARBA" id="ARBA00023002"/>
    </source>
</evidence>
<comment type="catalytic activity">
    <reaction evidence="16">
        <text>a pyranoside + acceptor = a pyranosid-3-ulose + reduced acceptor.</text>
        <dbReference type="EC" id="1.1.99.29"/>
    </reaction>
</comment>
<evidence type="ECO:0000256" key="13">
    <source>
        <dbReference type="ARBA" id="ARBA00033986"/>
    </source>
</evidence>
<comment type="similarity">
    <text evidence="3 20">Belongs to the GMC oxidoreductase family.</text>
</comment>
<feature type="active site" description="Proton acceptor" evidence="18">
    <location>
        <position position="684"/>
    </location>
</feature>
<comment type="catalytic activity">
    <reaction evidence="13">
        <text>pyranose + acceptor = pyranos-2-ulose + reduced acceptor.</text>
        <dbReference type="EC" id="1.1.99.29"/>
    </reaction>
</comment>
<dbReference type="InterPro" id="IPR007867">
    <property type="entry name" value="GMC_OxRtase_C"/>
</dbReference>
<evidence type="ECO:0000256" key="18">
    <source>
        <dbReference type="PIRSR" id="PIRSR000137-1"/>
    </source>
</evidence>
<dbReference type="GO" id="GO:0005576">
    <property type="term" value="C:extracellular region"/>
    <property type="evidence" value="ECO:0007669"/>
    <property type="project" value="UniProtKB-SubCell"/>
</dbReference>
<dbReference type="InParanoid" id="A0A409YSG1"/>
<gene>
    <name evidence="22" type="ORF">CVT26_008801</name>
</gene>
<organism evidence="22 23">
    <name type="scientific">Gymnopilus dilepis</name>
    <dbReference type="NCBI Taxonomy" id="231916"/>
    <lineage>
        <taxon>Eukaryota</taxon>
        <taxon>Fungi</taxon>
        <taxon>Dikarya</taxon>
        <taxon>Basidiomycota</taxon>
        <taxon>Agaricomycotina</taxon>
        <taxon>Agaricomycetes</taxon>
        <taxon>Agaricomycetidae</taxon>
        <taxon>Agaricales</taxon>
        <taxon>Agaricineae</taxon>
        <taxon>Hymenogastraceae</taxon>
        <taxon>Gymnopilus</taxon>
    </lineage>
</organism>
<comment type="catalytic activity">
    <reaction evidence="15">
        <text>pyranose + acceptor = pyranos-3-ulose + reduced acceptor.</text>
        <dbReference type="EC" id="1.1.99.29"/>
    </reaction>
</comment>
<accession>A0A409YSG1</accession>
<dbReference type="SUPFAM" id="SSF54373">
    <property type="entry name" value="FAD-linked reductases, C-terminal domain"/>
    <property type="match status" value="1"/>
</dbReference>
<evidence type="ECO:0000256" key="11">
    <source>
        <dbReference type="ARBA" id="ARBA00023180"/>
    </source>
</evidence>
<evidence type="ECO:0000256" key="7">
    <source>
        <dbReference type="ARBA" id="ARBA00022630"/>
    </source>
</evidence>
<dbReference type="EMBL" id="NHYE01000409">
    <property type="protein sequence ID" value="PPR05909.1"/>
    <property type="molecule type" value="Genomic_DNA"/>
</dbReference>
<evidence type="ECO:0000256" key="3">
    <source>
        <dbReference type="ARBA" id="ARBA00010790"/>
    </source>
</evidence>
<dbReference type="Gene3D" id="3.30.560.10">
    <property type="entry name" value="Glucose Oxidase, domain 3"/>
    <property type="match status" value="2"/>
</dbReference>
<comment type="catalytic activity">
    <reaction evidence="17">
        <text>a pyranoside + acceptor = a pyranosid-3,4-diulose + reduced acceptor.</text>
        <dbReference type="EC" id="1.1.99.29"/>
    </reaction>
</comment>
<reference evidence="22 23" key="1">
    <citation type="journal article" date="2018" name="Evol. Lett.">
        <title>Horizontal gene cluster transfer increased hallucinogenic mushroom diversity.</title>
        <authorList>
            <person name="Reynolds H.T."/>
            <person name="Vijayakumar V."/>
            <person name="Gluck-Thaler E."/>
            <person name="Korotkin H.B."/>
            <person name="Matheny P.B."/>
            <person name="Slot J.C."/>
        </authorList>
    </citation>
    <scope>NUCLEOTIDE SEQUENCE [LARGE SCALE GENOMIC DNA]</scope>
    <source>
        <strain evidence="22 23">SRW20</strain>
    </source>
</reference>
<dbReference type="GO" id="GO:0033718">
    <property type="term" value="F:pyranose dehydrogenase (acceptor) activity"/>
    <property type="evidence" value="ECO:0007669"/>
    <property type="project" value="UniProtKB-EC"/>
</dbReference>